<dbReference type="EMBL" id="BMXP01000008">
    <property type="protein sequence ID" value="GGW92482.1"/>
    <property type="molecule type" value="Genomic_DNA"/>
</dbReference>
<evidence type="ECO:0000313" key="1">
    <source>
        <dbReference type="EMBL" id="GGW92482.1"/>
    </source>
</evidence>
<comment type="caution">
    <text evidence="1">The sequence shown here is derived from an EMBL/GenBank/DDBJ whole genome shotgun (WGS) entry which is preliminary data.</text>
</comment>
<reference evidence="1" key="1">
    <citation type="journal article" date="2014" name="Int. J. Syst. Evol. Microbiol.">
        <title>Complete genome sequence of Corynebacterium casei LMG S-19264T (=DSM 44701T), isolated from a smear-ripened cheese.</title>
        <authorList>
            <consortium name="US DOE Joint Genome Institute (JGI-PGF)"/>
            <person name="Walter F."/>
            <person name="Albersmeier A."/>
            <person name="Kalinowski J."/>
            <person name="Ruckert C."/>
        </authorList>
    </citation>
    <scope>NUCLEOTIDE SEQUENCE</scope>
    <source>
        <strain evidence="1">KCTC 22164</strain>
    </source>
</reference>
<dbReference type="AlphaFoldDB" id="A0A918N178"/>
<proteinExistence type="predicted"/>
<reference evidence="1" key="2">
    <citation type="submission" date="2020-09" db="EMBL/GenBank/DDBJ databases">
        <authorList>
            <person name="Sun Q."/>
            <person name="Kim S."/>
        </authorList>
    </citation>
    <scope>NUCLEOTIDE SEQUENCE</scope>
    <source>
        <strain evidence="1">KCTC 22164</strain>
    </source>
</reference>
<evidence type="ECO:0000313" key="2">
    <source>
        <dbReference type="Proteomes" id="UP000631300"/>
    </source>
</evidence>
<keyword evidence="2" id="KW-1185">Reference proteome</keyword>
<name>A0A918N178_9ALTE</name>
<accession>A0A918N178</accession>
<protein>
    <submittedName>
        <fullName evidence="1">Uncharacterized protein</fullName>
    </submittedName>
</protein>
<organism evidence="1 2">
    <name type="scientific">Alteromonas halophila</name>
    <dbReference type="NCBI Taxonomy" id="516698"/>
    <lineage>
        <taxon>Bacteria</taxon>
        <taxon>Pseudomonadati</taxon>
        <taxon>Pseudomonadota</taxon>
        <taxon>Gammaproteobacteria</taxon>
        <taxon>Alteromonadales</taxon>
        <taxon>Alteromonadaceae</taxon>
        <taxon>Alteromonas/Salinimonas group</taxon>
        <taxon>Alteromonas</taxon>
    </lineage>
</organism>
<sequence length="129" mass="15037">MALVILSGVFTVVWGWFNTAAQSTTKIERAIAMPVLFDRFMDRLRLEDLQNKREGDFTIDTYRVEWTLSVARQSTDEPYRRQPAWVVTLFDVDAKVFSQNNKQVADFTTQYTTFWRVNAGINIKEIFGD</sequence>
<dbReference type="Proteomes" id="UP000631300">
    <property type="component" value="Unassembled WGS sequence"/>
</dbReference>
<gene>
    <name evidence="1" type="ORF">GCM10007391_28580</name>
</gene>